<evidence type="ECO:0000256" key="1">
    <source>
        <dbReference type="ARBA" id="ARBA00003134"/>
    </source>
</evidence>
<protein>
    <recommendedName>
        <fullName evidence="7 8">Small ribosomal subunit protein bS20</fullName>
    </recommendedName>
</protein>
<evidence type="ECO:0000256" key="5">
    <source>
        <dbReference type="ARBA" id="ARBA00022980"/>
    </source>
</evidence>
<dbReference type="GO" id="GO:0015935">
    <property type="term" value="C:small ribosomal subunit"/>
    <property type="evidence" value="ECO:0007669"/>
    <property type="project" value="TreeGrafter"/>
</dbReference>
<dbReference type="HAMAP" id="MF_00500">
    <property type="entry name" value="Ribosomal_bS20"/>
    <property type="match status" value="1"/>
</dbReference>
<evidence type="ECO:0000256" key="10">
    <source>
        <dbReference type="SAM" id="MobiDB-lite"/>
    </source>
</evidence>
<dbReference type="Pfam" id="PF01649">
    <property type="entry name" value="Ribosomal_S20p"/>
    <property type="match status" value="1"/>
</dbReference>
<keyword evidence="6 8" id="KW-0687">Ribonucleoprotein</keyword>
<dbReference type="GO" id="GO:0003735">
    <property type="term" value="F:structural constituent of ribosome"/>
    <property type="evidence" value="ECO:0007669"/>
    <property type="project" value="InterPro"/>
</dbReference>
<sequence>MHSHLNDMANHKSALKRIRQNETRRLRNRYYHKTARTALKALRNEENKAAATEQLPKVIALLDKLAKKNIIHKNKAANLKSKLTKHVNKLA</sequence>
<evidence type="ECO:0000256" key="7">
    <source>
        <dbReference type="ARBA" id="ARBA00035136"/>
    </source>
</evidence>
<dbReference type="NCBIfam" id="TIGR00029">
    <property type="entry name" value="S20"/>
    <property type="match status" value="1"/>
</dbReference>
<comment type="function">
    <text evidence="1 8">Binds directly to 16S ribosomal RNA.</text>
</comment>
<reference evidence="11 12" key="1">
    <citation type="submission" date="2016-10" db="EMBL/GenBank/DDBJ databases">
        <authorList>
            <person name="de Groot N.N."/>
        </authorList>
    </citation>
    <scope>NUCLEOTIDE SEQUENCE [LARGE SCALE GENOMIC DNA]</scope>
    <source>
        <strain evidence="11 12">DSM 23031</strain>
    </source>
</reference>
<evidence type="ECO:0000313" key="12">
    <source>
        <dbReference type="Proteomes" id="UP000198561"/>
    </source>
</evidence>
<keyword evidence="3 8" id="KW-0699">rRNA-binding</keyword>
<dbReference type="GO" id="GO:0005829">
    <property type="term" value="C:cytosol"/>
    <property type="evidence" value="ECO:0007669"/>
    <property type="project" value="TreeGrafter"/>
</dbReference>
<name>A0A1H6HKN0_CHRCI</name>
<dbReference type="EMBL" id="FNWQ01000003">
    <property type="protein sequence ID" value="SEH34650.1"/>
    <property type="molecule type" value="Genomic_DNA"/>
</dbReference>
<evidence type="ECO:0000256" key="3">
    <source>
        <dbReference type="ARBA" id="ARBA00022730"/>
    </source>
</evidence>
<keyword evidence="5 8" id="KW-0689">Ribosomal protein</keyword>
<dbReference type="InterPro" id="IPR036510">
    <property type="entry name" value="Ribosomal_bS20_sf"/>
</dbReference>
<dbReference type="InterPro" id="IPR002583">
    <property type="entry name" value="Ribosomal_bS20"/>
</dbReference>
<dbReference type="GO" id="GO:0070181">
    <property type="term" value="F:small ribosomal subunit rRNA binding"/>
    <property type="evidence" value="ECO:0007669"/>
    <property type="project" value="TreeGrafter"/>
</dbReference>
<dbReference type="STRING" id="680127.SAMN05421593_2670"/>
<dbReference type="AlphaFoldDB" id="A0A1H6HKN0"/>
<evidence type="ECO:0000256" key="9">
    <source>
        <dbReference type="SAM" id="Coils"/>
    </source>
</evidence>
<keyword evidence="9" id="KW-0175">Coiled coil</keyword>
<feature type="coiled-coil region" evidence="9">
    <location>
        <begin position="35"/>
        <end position="82"/>
    </location>
</feature>
<feature type="region of interest" description="Disordered" evidence="10">
    <location>
        <begin position="1"/>
        <end position="24"/>
    </location>
</feature>
<dbReference type="PANTHER" id="PTHR33398:SF1">
    <property type="entry name" value="SMALL RIBOSOMAL SUBUNIT PROTEIN BS20C"/>
    <property type="match status" value="1"/>
</dbReference>
<gene>
    <name evidence="8" type="primary">rpsT</name>
    <name evidence="11" type="ORF">SAMN05421593_2670</name>
</gene>
<proteinExistence type="inferred from homology"/>
<organism evidence="11 12">
    <name type="scientific">Chryseobacterium culicis</name>
    <dbReference type="NCBI Taxonomy" id="680127"/>
    <lineage>
        <taxon>Bacteria</taxon>
        <taxon>Pseudomonadati</taxon>
        <taxon>Bacteroidota</taxon>
        <taxon>Flavobacteriia</taxon>
        <taxon>Flavobacteriales</taxon>
        <taxon>Weeksellaceae</taxon>
        <taxon>Chryseobacterium group</taxon>
        <taxon>Chryseobacterium</taxon>
    </lineage>
</organism>
<keyword evidence="4 8" id="KW-0694">RNA-binding</keyword>
<evidence type="ECO:0000256" key="8">
    <source>
        <dbReference type="HAMAP-Rule" id="MF_00500"/>
    </source>
</evidence>
<dbReference type="Proteomes" id="UP000198561">
    <property type="component" value="Unassembled WGS sequence"/>
</dbReference>
<comment type="similarity">
    <text evidence="2 8">Belongs to the bacterial ribosomal protein bS20 family.</text>
</comment>
<dbReference type="GO" id="GO:0006412">
    <property type="term" value="P:translation"/>
    <property type="evidence" value="ECO:0007669"/>
    <property type="project" value="UniProtKB-UniRule"/>
</dbReference>
<dbReference type="Gene3D" id="1.20.58.110">
    <property type="entry name" value="Ribosomal protein S20"/>
    <property type="match status" value="1"/>
</dbReference>
<dbReference type="SUPFAM" id="SSF46992">
    <property type="entry name" value="Ribosomal protein S20"/>
    <property type="match status" value="1"/>
</dbReference>
<evidence type="ECO:0000256" key="2">
    <source>
        <dbReference type="ARBA" id="ARBA00007634"/>
    </source>
</evidence>
<dbReference type="PANTHER" id="PTHR33398">
    <property type="entry name" value="30S RIBOSOMAL PROTEIN S20"/>
    <property type="match status" value="1"/>
</dbReference>
<evidence type="ECO:0000256" key="6">
    <source>
        <dbReference type="ARBA" id="ARBA00023274"/>
    </source>
</evidence>
<evidence type="ECO:0000256" key="4">
    <source>
        <dbReference type="ARBA" id="ARBA00022884"/>
    </source>
</evidence>
<evidence type="ECO:0000313" key="11">
    <source>
        <dbReference type="EMBL" id="SEH34650.1"/>
    </source>
</evidence>
<accession>A0A1H6HKN0</accession>